<feature type="transmembrane region" description="Helical" evidence="9">
    <location>
        <begin position="409"/>
        <end position="432"/>
    </location>
</feature>
<name>A0A5A8D652_CAFRO</name>
<accession>A0A5A8D652</accession>
<sequence length="555" mass="56840">MANYRLAIIFFICINFCIYVDRGIVPGAFQQFDAMIERELGPDNVDTYFGALTSVFIIGYAVASFVVGQLVHLAPPFRIVGSGLLLWTASIVLAACAPSYWVLLVARGLSGVGEASFQCIIAPFIDDFAPQDSKALWIGAFYAAIPVGSALGYIYGADVASASPLSWRAPFVAEAPVLLLLAVAVFFVNVPPPKGMQGAKLVPQATAQVSGGDVDGAPHADATPAPSADPSADPSAAPSAPAKDVSLAVGLCRVLRNRVFMLVALGYAAYNYSLAGFGAFAPKFLVALRLLKDESEASTIFGAVLCVSGFVGTLLGGYATDKAIAFGGETAGDGGGYAHDVVHAADPDTALASIAPPSPGPAHPAGETAAAASYRRSGELVGILIVSAVSMTTGAALAVSIAFATGSLAAYLGVTAAACLLLFTSNGSAPLAMMTAVSPEDRALAMGVGQVIQHALGDVPAPTIIGLILDSVAPKTAHGRSREGLELTILAIMGWLGWAVLFWLASLAVGWRFHFGRHAPQGEEDAHPATATAAEAGAGPLGAPETARLLTTDRV</sequence>
<evidence type="ECO:0000259" key="10">
    <source>
        <dbReference type="PROSITE" id="PS50850"/>
    </source>
</evidence>
<feature type="transmembrane region" description="Helical" evidence="9">
    <location>
        <begin position="84"/>
        <end position="106"/>
    </location>
</feature>
<evidence type="ECO:0000256" key="7">
    <source>
        <dbReference type="ARBA" id="ARBA00024338"/>
    </source>
</evidence>
<protein>
    <recommendedName>
        <fullName evidence="10">Major facilitator superfamily (MFS) profile domain-containing protein</fullName>
    </recommendedName>
</protein>
<dbReference type="SUPFAM" id="SSF103473">
    <property type="entry name" value="MFS general substrate transporter"/>
    <property type="match status" value="1"/>
</dbReference>
<evidence type="ECO:0000256" key="3">
    <source>
        <dbReference type="ARBA" id="ARBA00022692"/>
    </source>
</evidence>
<evidence type="ECO:0000256" key="5">
    <source>
        <dbReference type="ARBA" id="ARBA00023136"/>
    </source>
</evidence>
<dbReference type="PANTHER" id="PTHR23505">
    <property type="entry name" value="SPINSTER"/>
    <property type="match status" value="1"/>
</dbReference>
<dbReference type="InterPro" id="IPR004156">
    <property type="entry name" value="OATP"/>
</dbReference>
<dbReference type="InterPro" id="IPR044770">
    <property type="entry name" value="MFS_spinster-like"/>
</dbReference>
<feature type="transmembrane region" description="Helical" evidence="9">
    <location>
        <begin position="49"/>
        <end position="72"/>
    </location>
</feature>
<keyword evidence="3 9" id="KW-0812">Transmembrane</keyword>
<proteinExistence type="inferred from homology"/>
<feature type="region of interest" description="Disordered" evidence="8">
    <location>
        <begin position="209"/>
        <end position="240"/>
    </location>
</feature>
<dbReference type="EMBL" id="VLTL01000104">
    <property type="protein sequence ID" value="KAA0160876.1"/>
    <property type="molecule type" value="Genomic_DNA"/>
</dbReference>
<evidence type="ECO:0000256" key="2">
    <source>
        <dbReference type="ARBA" id="ARBA00022448"/>
    </source>
</evidence>
<dbReference type="PROSITE" id="PS50850">
    <property type="entry name" value="MFS"/>
    <property type="match status" value="1"/>
</dbReference>
<dbReference type="GO" id="GO:0016020">
    <property type="term" value="C:membrane"/>
    <property type="evidence" value="ECO:0007669"/>
    <property type="project" value="UniProtKB-SubCell"/>
</dbReference>
<dbReference type="Gene3D" id="1.20.1250.20">
    <property type="entry name" value="MFS general substrate transporter like domains"/>
    <property type="match status" value="2"/>
</dbReference>
<evidence type="ECO:0000313" key="11">
    <source>
        <dbReference type="EMBL" id="KAA0160876.1"/>
    </source>
</evidence>
<dbReference type="Proteomes" id="UP000324907">
    <property type="component" value="Unassembled WGS sequence"/>
</dbReference>
<feature type="transmembrane region" description="Helical" evidence="9">
    <location>
        <begin position="380"/>
        <end position="403"/>
    </location>
</feature>
<dbReference type="InterPro" id="IPR011701">
    <property type="entry name" value="MFS"/>
</dbReference>
<evidence type="ECO:0000256" key="8">
    <source>
        <dbReference type="SAM" id="MobiDB-lite"/>
    </source>
</evidence>
<keyword evidence="5 9" id="KW-0472">Membrane</keyword>
<dbReference type="GO" id="GO:0022857">
    <property type="term" value="F:transmembrane transporter activity"/>
    <property type="evidence" value="ECO:0007669"/>
    <property type="project" value="InterPro"/>
</dbReference>
<dbReference type="PANTHER" id="PTHR23505:SF79">
    <property type="entry name" value="PROTEIN SPINSTER"/>
    <property type="match status" value="1"/>
</dbReference>
<organism evidence="11 12">
    <name type="scientific">Cafeteria roenbergensis</name>
    <name type="common">Marine flagellate</name>
    <dbReference type="NCBI Taxonomy" id="33653"/>
    <lineage>
        <taxon>Eukaryota</taxon>
        <taxon>Sar</taxon>
        <taxon>Stramenopiles</taxon>
        <taxon>Bigyra</taxon>
        <taxon>Opalozoa</taxon>
        <taxon>Bicosoecida</taxon>
        <taxon>Cafeteriaceae</taxon>
        <taxon>Cafeteria</taxon>
    </lineage>
</organism>
<keyword evidence="4 9" id="KW-1133">Transmembrane helix</keyword>
<dbReference type="InterPro" id="IPR036259">
    <property type="entry name" value="MFS_trans_sf"/>
</dbReference>
<gene>
    <name evidence="11" type="ORF">FNF28_05298</name>
</gene>
<feature type="transmembrane region" description="Helical" evidence="9">
    <location>
        <begin position="135"/>
        <end position="155"/>
    </location>
</feature>
<keyword evidence="2" id="KW-0813">Transport</keyword>
<feature type="compositionally biased region" description="Low complexity" evidence="8">
    <location>
        <begin position="217"/>
        <end position="240"/>
    </location>
</feature>
<dbReference type="Pfam" id="PF03137">
    <property type="entry name" value="OATP"/>
    <property type="match status" value="1"/>
</dbReference>
<feature type="domain" description="Major facilitator superfamily (MFS) profile" evidence="10">
    <location>
        <begin position="7"/>
        <end position="509"/>
    </location>
</feature>
<comment type="caution">
    <text evidence="11">The sequence shown here is derived from an EMBL/GenBank/DDBJ whole genome shotgun (WGS) entry which is preliminary data.</text>
</comment>
<feature type="transmembrane region" description="Helical" evidence="9">
    <location>
        <begin position="6"/>
        <end position="29"/>
    </location>
</feature>
<comment type="similarity">
    <text evidence="7">Belongs to the major facilitator superfamily. Spinster (TC 2.A.1.49) family.</text>
</comment>
<evidence type="ECO:0000256" key="6">
    <source>
        <dbReference type="ARBA" id="ARBA00023157"/>
    </source>
</evidence>
<dbReference type="Pfam" id="PF07690">
    <property type="entry name" value="MFS_1"/>
    <property type="match status" value="1"/>
</dbReference>
<feature type="transmembrane region" description="Helical" evidence="9">
    <location>
        <begin position="167"/>
        <end position="190"/>
    </location>
</feature>
<evidence type="ECO:0000256" key="4">
    <source>
        <dbReference type="ARBA" id="ARBA00022989"/>
    </source>
</evidence>
<keyword evidence="6" id="KW-1015">Disulfide bond</keyword>
<comment type="subcellular location">
    <subcellularLocation>
        <location evidence="1">Membrane</location>
        <topology evidence="1">Multi-pass membrane protein</topology>
    </subcellularLocation>
</comment>
<dbReference type="InterPro" id="IPR020846">
    <property type="entry name" value="MFS_dom"/>
</dbReference>
<reference evidence="11 12" key="1">
    <citation type="submission" date="2019-07" db="EMBL/GenBank/DDBJ databases">
        <title>Genomes of Cafeteria roenbergensis.</title>
        <authorList>
            <person name="Fischer M.G."/>
            <person name="Hackl T."/>
            <person name="Roman M."/>
        </authorList>
    </citation>
    <scope>NUCLEOTIDE SEQUENCE [LARGE SCALE GENOMIC DNA]</scope>
    <source>
        <strain evidence="11 12">RCC970-E3</strain>
    </source>
</reference>
<feature type="transmembrane region" description="Helical" evidence="9">
    <location>
        <begin position="259"/>
        <end position="280"/>
    </location>
</feature>
<dbReference type="AlphaFoldDB" id="A0A5A8D652"/>
<evidence type="ECO:0000256" key="9">
    <source>
        <dbReference type="SAM" id="Phobius"/>
    </source>
</evidence>
<evidence type="ECO:0000313" key="12">
    <source>
        <dbReference type="Proteomes" id="UP000324907"/>
    </source>
</evidence>
<evidence type="ECO:0000256" key="1">
    <source>
        <dbReference type="ARBA" id="ARBA00004141"/>
    </source>
</evidence>
<feature type="transmembrane region" description="Helical" evidence="9">
    <location>
        <begin position="489"/>
        <end position="511"/>
    </location>
</feature>
<feature type="transmembrane region" description="Helical" evidence="9">
    <location>
        <begin position="300"/>
        <end position="319"/>
    </location>
</feature>